<dbReference type="GO" id="GO:0042393">
    <property type="term" value="F:histone binding"/>
    <property type="evidence" value="ECO:0007669"/>
    <property type="project" value="TreeGrafter"/>
</dbReference>
<accession>A0A7S1FE25</accession>
<feature type="compositionally biased region" description="Basic and acidic residues" evidence="7">
    <location>
        <begin position="1418"/>
        <end position="1432"/>
    </location>
</feature>
<evidence type="ECO:0000259" key="8">
    <source>
        <dbReference type="Pfam" id="PF12717"/>
    </source>
</evidence>
<dbReference type="PANTHER" id="PTHR14222:SF2">
    <property type="entry name" value="CONDENSIN COMPLEX SUBUNIT 1"/>
    <property type="match status" value="1"/>
</dbReference>
<comment type="subcellular location">
    <subcellularLocation>
        <location evidence="1">Nucleus</location>
    </subcellularLocation>
</comment>
<dbReference type="GO" id="GO:0051301">
    <property type="term" value="P:cell division"/>
    <property type="evidence" value="ECO:0007669"/>
    <property type="project" value="UniProtKB-KW"/>
</dbReference>
<gene>
    <name evidence="9" type="ORF">NSCI0253_LOCUS34328</name>
</gene>
<evidence type="ECO:0000256" key="6">
    <source>
        <dbReference type="ARBA" id="ARBA00023306"/>
    </source>
</evidence>
<keyword evidence="2" id="KW-0132">Cell division</keyword>
<proteinExistence type="predicted"/>
<dbReference type="InterPro" id="IPR016024">
    <property type="entry name" value="ARM-type_fold"/>
</dbReference>
<dbReference type="GO" id="GO:0007076">
    <property type="term" value="P:mitotic chromosome condensation"/>
    <property type="evidence" value="ECO:0007669"/>
    <property type="project" value="InterPro"/>
</dbReference>
<dbReference type="Gene3D" id="1.25.10.10">
    <property type="entry name" value="Leucine-rich Repeat Variant"/>
    <property type="match status" value="1"/>
</dbReference>
<organism evidence="9">
    <name type="scientific">Noctiluca scintillans</name>
    <name type="common">Sea sparkle</name>
    <name type="synonym">Red tide dinoflagellate</name>
    <dbReference type="NCBI Taxonomy" id="2966"/>
    <lineage>
        <taxon>Eukaryota</taxon>
        <taxon>Sar</taxon>
        <taxon>Alveolata</taxon>
        <taxon>Dinophyceae</taxon>
        <taxon>Noctilucales</taxon>
        <taxon>Noctilucaceae</taxon>
        <taxon>Noctiluca</taxon>
    </lineage>
</organism>
<dbReference type="SUPFAM" id="SSF48371">
    <property type="entry name" value="ARM repeat"/>
    <property type="match status" value="1"/>
</dbReference>
<dbReference type="GO" id="GO:0010032">
    <property type="term" value="P:meiotic chromosome condensation"/>
    <property type="evidence" value="ECO:0007669"/>
    <property type="project" value="TreeGrafter"/>
</dbReference>
<keyword evidence="5" id="KW-0539">Nucleus</keyword>
<evidence type="ECO:0000256" key="3">
    <source>
        <dbReference type="ARBA" id="ARBA00022776"/>
    </source>
</evidence>
<evidence type="ECO:0000313" key="9">
    <source>
        <dbReference type="EMBL" id="CAD8859974.1"/>
    </source>
</evidence>
<feature type="compositionally biased region" description="Basic residues" evidence="7">
    <location>
        <begin position="968"/>
        <end position="977"/>
    </location>
</feature>
<feature type="region of interest" description="Disordered" evidence="7">
    <location>
        <begin position="953"/>
        <end position="993"/>
    </location>
</feature>
<feature type="domain" description="Condensin complex subunit 1 C-terminal" evidence="8">
    <location>
        <begin position="1109"/>
        <end position="1267"/>
    </location>
</feature>
<evidence type="ECO:0000256" key="7">
    <source>
        <dbReference type="SAM" id="MobiDB-lite"/>
    </source>
</evidence>
<dbReference type="Pfam" id="PF12717">
    <property type="entry name" value="Cnd1"/>
    <property type="match status" value="1"/>
</dbReference>
<evidence type="ECO:0000256" key="2">
    <source>
        <dbReference type="ARBA" id="ARBA00022618"/>
    </source>
</evidence>
<evidence type="ECO:0000256" key="5">
    <source>
        <dbReference type="ARBA" id="ARBA00023242"/>
    </source>
</evidence>
<feature type="region of interest" description="Disordered" evidence="7">
    <location>
        <begin position="525"/>
        <end position="555"/>
    </location>
</feature>
<evidence type="ECO:0000256" key="4">
    <source>
        <dbReference type="ARBA" id="ARBA00023067"/>
    </source>
</evidence>
<feature type="region of interest" description="Disordered" evidence="7">
    <location>
        <begin position="1416"/>
        <end position="1477"/>
    </location>
</feature>
<dbReference type="PANTHER" id="PTHR14222">
    <property type="entry name" value="CONDENSIN"/>
    <property type="match status" value="1"/>
</dbReference>
<sequence>MREFTVPFRPEELLAKPADDRLWASDLPDVESLLADELNSSLDAVISRTLSSHGRDVGEDESFSLVFALLQAWVRLDDTMKARVVDLLVDATRRMVMDTTRLEKKTKKDQAPDQMSVREARTASKVAAFFLRWTSERLLRKQQNAECANIGRSRRPRGKRGQEEDVPAEDAKEAQRTLERQRVLVLTSLGDLVSKGSMPWLWVSDPGSFQQVAQCCSDAGFFLLESPDAPKHRETRTAALRCVAEPLLQEGHQHSNLLVATVSKLTHALRGPEAAAPFAADSLLQTHSTPLPRLFLVELTNRCNPAELTSQSAFQRSLGSFLVSLAERLPHVVLSNISVLLPLLDIDCYPIRSAVVESIGQLLSAEGRRLPNGAHSGAGDDEGQEEGTFRIAISTKKDLLETLMARSTDKTVWVRVRTLQTLTHLAGNMQVVALPRELWPQVLEIGTRRMQDVASSARKAAMQLVRTLIALHPFGPAIGGVKGERAKIEELIGEVVERLRKIDAEEAAEELAEAEEVLARNRVAGEGTEMEETEGTEAIGDASKRRRLKGKSEGVPSEVERSLKLEVDAVNEEVSEMAETRQQQRVGLRRMLDCYTQRARFIELLDSSETRLRQLLTSRTPTDVIEAINVVVELRVRNLPAAAGAFDQVLSLVWSRHPPVKDAAVEAFHRMSLQGRDAAGAVGALLDMYHQGCSSTWTYTHLASVQELIQQAAEQGIVQASLAIPELVSKLQSPACAMALRALTAFAGADWKALASELPRISSVLCLDGAVRTGAADRLERTRLTCLMLQRLLACAKSLTGEAWNSLWSLSQQAVCVLVEHFVSDTVPAQWFGAAQATIDLSFDLMGSVTKENDTAQKCPDKLWEQILERMFRHVLSGSAPSSAPSFPDDRESSELAIAGAIVPADGETPVRSHISSLDVSAPRLACVTFLAGHLGLRMVVFLESLQAAIKKRRMSEEDSRMSAQREKRGKQKKGKSKGAVEDEAGEASSMGMAGLEEREADAFAEMAETALLYGPRGILSRVRPMILVGLVNPSHSHDPILRRVAAISLCKYMTVSKRFCEDHLQLLFSVLFPKEKDGEASAPAVSTEDVEVADVPSLGAGPTDDLTLRQSLLVAVGDLLFRHPNVVEPWTDRLYAALGGVSCDASDAVAAAELRLSALLVLTHLVLNDMMKARPDLLIRALWLTACPHERTSRVARLLFAELGKKTTNVVYNLLPEIVARMPELRMSAGCGAAEDRVRWIMQFVDKERHVEGLIEKFSLRLAQSADRSGKADGSSEVPGIPVDAVDHSLATVSCLSHAIGSMNYTDRCIMRLHDVVVVRKVLNVAISYHGVVRDCLLGVLERARRKPGRIAAAETQEETAPDTGVAQKGGPSPAAVTAMDAIEKVVTGLTQGEAAAMPDPAEDGSVDAVPVMDIEPVAKAEGKRKLKPEPSADVEPGFGEEAGKSTGRGRGRGRGVAQAGHVRSRGKRQKQNDGE</sequence>
<name>A0A7S1FE25_NOCSC</name>
<protein>
    <recommendedName>
        <fullName evidence="8">Condensin complex subunit 1 C-terminal domain-containing protein</fullName>
    </recommendedName>
</protein>
<keyword evidence="3" id="KW-0498">Mitosis</keyword>
<dbReference type="GO" id="GO:0000779">
    <property type="term" value="C:condensed chromosome, centromeric region"/>
    <property type="evidence" value="ECO:0007669"/>
    <property type="project" value="TreeGrafter"/>
</dbReference>
<dbReference type="InterPro" id="IPR011989">
    <property type="entry name" value="ARM-like"/>
</dbReference>
<keyword evidence="4" id="KW-0226">DNA condensation</keyword>
<dbReference type="GO" id="GO:0005634">
    <property type="term" value="C:nucleus"/>
    <property type="evidence" value="ECO:0007669"/>
    <property type="project" value="UniProtKB-SubCell"/>
</dbReference>
<feature type="region of interest" description="Disordered" evidence="7">
    <location>
        <begin position="149"/>
        <end position="174"/>
    </location>
</feature>
<reference evidence="9" key="1">
    <citation type="submission" date="2021-01" db="EMBL/GenBank/DDBJ databases">
        <authorList>
            <person name="Corre E."/>
            <person name="Pelletier E."/>
            <person name="Niang G."/>
            <person name="Scheremetjew M."/>
            <person name="Finn R."/>
            <person name="Kale V."/>
            <person name="Holt S."/>
            <person name="Cochrane G."/>
            <person name="Meng A."/>
            <person name="Brown T."/>
            <person name="Cohen L."/>
        </authorList>
    </citation>
    <scope>NUCLEOTIDE SEQUENCE</scope>
</reference>
<feature type="region of interest" description="Disordered" evidence="7">
    <location>
        <begin position="1349"/>
        <end position="1375"/>
    </location>
</feature>
<keyword evidence="6" id="KW-0131">Cell cycle</keyword>
<evidence type="ECO:0000256" key="1">
    <source>
        <dbReference type="ARBA" id="ARBA00004123"/>
    </source>
</evidence>
<dbReference type="GO" id="GO:0000796">
    <property type="term" value="C:condensin complex"/>
    <property type="evidence" value="ECO:0007669"/>
    <property type="project" value="TreeGrafter"/>
</dbReference>
<feature type="compositionally biased region" description="Basic and acidic residues" evidence="7">
    <location>
        <begin position="955"/>
        <end position="967"/>
    </location>
</feature>
<dbReference type="InterPro" id="IPR032682">
    <property type="entry name" value="Cnd1_C"/>
</dbReference>
<dbReference type="InterPro" id="IPR026971">
    <property type="entry name" value="CND1/NCAPD3"/>
</dbReference>
<dbReference type="EMBL" id="HBFQ01048070">
    <property type="protein sequence ID" value="CAD8859974.1"/>
    <property type="molecule type" value="Transcribed_RNA"/>
</dbReference>